<sequence>MGKPAAPPVDLKWVQEYRRDREETPEFGGGKVKMRDLESMLFSKGIHAHPLKFLKHKAAFHSSPCGEEVTSQVTEEGLVGSGLKVADERGLSAMDKQHCPLQLDLNSDALSAFDTVLKQHAEEPKEMDASSLLTQDKSSENGVPFRSGGFSFDLNEDVPTSTSQNPFYPYKKLNQLRSKTVSECASSTGHTEEKDPLGIWNVMKRNGFLSSSHGGIPVPKQRGKKSKDTKLQKKIELAKKEEVNRFAKIAAPSGLLNDLNPGIINHVRNRKQVHAIIEALVRSERSANGDASSKQPSNWKGQKKETNITKESGLNETVDQRICYPCNNLNPSESGRKANIGCPTTFNKSLFSVSLEQPEYNDSIHHRGQVNKRFCWNPHTDSQDDALALSLSSSTCQASGIAFSVPDEDSTTLSNTDNLSVKGATISSHWLELLHQDIKARLTALRRSKKRVQAVISTELPFILSKEFSSNPLSSSLSLEKETSPISSNRIADVHGLKWTALFERMEKALEEEEQELEIWLGQVRTMQRHCLNGLQLVNCIAEHSRENLFPAEFISKPRTVENSQRELAIKAAAASIYSTCNFLLANENVSCF</sequence>
<dbReference type="EMBL" id="CM042884">
    <property type="protein sequence ID" value="KAI4370489.1"/>
    <property type="molecule type" value="Genomic_DNA"/>
</dbReference>
<dbReference type="Proteomes" id="UP001057402">
    <property type="component" value="Chromosome 5"/>
</dbReference>
<gene>
    <name evidence="1" type="ORF">MLD38_018840</name>
</gene>
<reference evidence="2" key="1">
    <citation type="journal article" date="2023" name="Front. Plant Sci.">
        <title>Chromosomal-level genome assembly of Melastoma candidum provides insights into trichome evolution.</title>
        <authorList>
            <person name="Zhong Y."/>
            <person name="Wu W."/>
            <person name="Sun C."/>
            <person name="Zou P."/>
            <person name="Liu Y."/>
            <person name="Dai S."/>
            <person name="Zhou R."/>
        </authorList>
    </citation>
    <scope>NUCLEOTIDE SEQUENCE [LARGE SCALE GENOMIC DNA]</scope>
</reference>
<protein>
    <submittedName>
        <fullName evidence="1">Uncharacterized protein</fullName>
    </submittedName>
</protein>
<name>A0ACB9QYJ5_9MYRT</name>
<proteinExistence type="predicted"/>
<comment type="caution">
    <text evidence="1">The sequence shown here is derived from an EMBL/GenBank/DDBJ whole genome shotgun (WGS) entry which is preliminary data.</text>
</comment>
<organism evidence="1 2">
    <name type="scientific">Melastoma candidum</name>
    <dbReference type="NCBI Taxonomy" id="119954"/>
    <lineage>
        <taxon>Eukaryota</taxon>
        <taxon>Viridiplantae</taxon>
        <taxon>Streptophyta</taxon>
        <taxon>Embryophyta</taxon>
        <taxon>Tracheophyta</taxon>
        <taxon>Spermatophyta</taxon>
        <taxon>Magnoliopsida</taxon>
        <taxon>eudicotyledons</taxon>
        <taxon>Gunneridae</taxon>
        <taxon>Pentapetalae</taxon>
        <taxon>rosids</taxon>
        <taxon>malvids</taxon>
        <taxon>Myrtales</taxon>
        <taxon>Melastomataceae</taxon>
        <taxon>Melastomatoideae</taxon>
        <taxon>Melastomateae</taxon>
        <taxon>Melastoma</taxon>
    </lineage>
</organism>
<evidence type="ECO:0000313" key="1">
    <source>
        <dbReference type="EMBL" id="KAI4370489.1"/>
    </source>
</evidence>
<keyword evidence="2" id="KW-1185">Reference proteome</keyword>
<evidence type="ECO:0000313" key="2">
    <source>
        <dbReference type="Proteomes" id="UP001057402"/>
    </source>
</evidence>
<accession>A0ACB9QYJ5</accession>